<dbReference type="Pfam" id="PF04488">
    <property type="entry name" value="Gly_transf_sug"/>
    <property type="match status" value="1"/>
</dbReference>
<sequence length="348" mass="39808">MASVRVRLFTLIIIMFLLSQRWWLPLGHIFFNLVALSSRWHYASAEAFISKEHDDFDVTFASYAANQSTSGFGYGDVIPPIMHHINLGSKQPRPEWMAARDECIRYHPHWKAYIWDDGASERLVREEFPHLKDMWDNYRFPVERVDALRYMILQTYGGVVLDFDLSCKRSLGPLRRFEFVAPAAHPTGFSIGFMMSSQGNPFVQELVNNLPRYNYVWFFLPYVAVMFSTGCHYASTIFTLQEHHSTLRILGGIPGSPHLHMLNGFAETPLFRHLGSSSWHSFDASLINWLGHLNKGSVIGLTVVSFMTSVIIILCLMCLRRNYCSTLRSGSSIDKYCLDSGITCIKEA</sequence>
<dbReference type="eggNOG" id="ENOG502S0TG">
    <property type="taxonomic scope" value="Eukaryota"/>
</dbReference>
<dbReference type="GeneID" id="8108731"/>
<evidence type="ECO:0000256" key="1">
    <source>
        <dbReference type="ARBA" id="ARBA00009003"/>
    </source>
</evidence>
<protein>
    <submittedName>
        <fullName evidence="4">Mannosyl phosphorylinositol ceramide synthase SUR1, putative</fullName>
    </submittedName>
</protein>
<dbReference type="Proteomes" id="UP000001745">
    <property type="component" value="Unassembled WGS sequence"/>
</dbReference>
<organism evidence="4 5">
    <name type="scientific">Talaromyces stipitatus (strain ATCC 10500 / CBS 375.48 / QM 6759 / NRRL 1006)</name>
    <name type="common">Penicillium stipitatum</name>
    <dbReference type="NCBI Taxonomy" id="441959"/>
    <lineage>
        <taxon>Eukaryota</taxon>
        <taxon>Fungi</taxon>
        <taxon>Dikarya</taxon>
        <taxon>Ascomycota</taxon>
        <taxon>Pezizomycotina</taxon>
        <taxon>Eurotiomycetes</taxon>
        <taxon>Eurotiomycetidae</taxon>
        <taxon>Eurotiales</taxon>
        <taxon>Trichocomaceae</taxon>
        <taxon>Talaromyces</taxon>
        <taxon>Talaromyces sect. Talaromyces</taxon>
    </lineage>
</organism>
<comment type="similarity">
    <text evidence="1">Belongs to the glycosyltransferase 32 family.</text>
</comment>
<keyword evidence="3" id="KW-0472">Membrane</keyword>
<dbReference type="OMA" id="WHYHEVI"/>
<dbReference type="OrthoDB" id="3647at2759"/>
<feature type="transmembrane region" description="Helical" evidence="3">
    <location>
        <begin position="215"/>
        <end position="235"/>
    </location>
</feature>
<feature type="transmembrane region" description="Helical" evidence="3">
    <location>
        <begin position="298"/>
        <end position="319"/>
    </location>
</feature>
<dbReference type="InterPro" id="IPR007577">
    <property type="entry name" value="GlycoTrfase_DXD_sugar-bd_CS"/>
</dbReference>
<accession>B8MT12</accession>
<dbReference type="InParanoid" id="B8MT12"/>
<keyword evidence="5" id="KW-1185">Reference proteome</keyword>
<evidence type="ECO:0000256" key="2">
    <source>
        <dbReference type="ARBA" id="ARBA00022679"/>
    </source>
</evidence>
<gene>
    <name evidence="4" type="ORF">TSTA_001080</name>
</gene>
<proteinExistence type="inferred from homology"/>
<dbReference type="EMBL" id="EQ962660">
    <property type="protein sequence ID" value="EED12036.1"/>
    <property type="molecule type" value="Genomic_DNA"/>
</dbReference>
<dbReference type="SUPFAM" id="SSF53448">
    <property type="entry name" value="Nucleotide-diphospho-sugar transferases"/>
    <property type="match status" value="1"/>
</dbReference>
<evidence type="ECO:0000313" key="4">
    <source>
        <dbReference type="EMBL" id="EED12036.1"/>
    </source>
</evidence>
<keyword evidence="2" id="KW-0808">Transferase</keyword>
<dbReference type="HOGENOM" id="CLU_036369_2_0_1"/>
<dbReference type="InterPro" id="IPR029044">
    <property type="entry name" value="Nucleotide-diphossugar_trans"/>
</dbReference>
<dbReference type="PhylomeDB" id="B8MT12"/>
<keyword evidence="3" id="KW-0812">Transmembrane</keyword>
<dbReference type="STRING" id="441959.B8MT12"/>
<name>B8MT12_TALSN</name>
<keyword evidence="3" id="KW-1133">Transmembrane helix</keyword>
<dbReference type="GO" id="GO:0016020">
    <property type="term" value="C:membrane"/>
    <property type="evidence" value="ECO:0007669"/>
    <property type="project" value="GOC"/>
</dbReference>
<dbReference type="RefSeq" id="XP_002487690.1">
    <property type="nucleotide sequence ID" value="XM_002487645.1"/>
</dbReference>
<dbReference type="PANTHER" id="PTHR32385:SF15">
    <property type="entry name" value="INOSITOL PHOSPHOCERAMIDE MANNOSYLTRANSFERASE 1"/>
    <property type="match status" value="1"/>
</dbReference>
<dbReference type="VEuPathDB" id="FungiDB:TSTA_001080"/>
<dbReference type="GO" id="GO:0051999">
    <property type="term" value="P:mannosyl-inositol phosphorylceramide biosynthetic process"/>
    <property type="evidence" value="ECO:0007669"/>
    <property type="project" value="TreeGrafter"/>
</dbReference>
<dbReference type="Gene3D" id="3.90.550.20">
    <property type="match status" value="1"/>
</dbReference>
<dbReference type="InterPro" id="IPR051706">
    <property type="entry name" value="Glycosyltransferase_domain"/>
</dbReference>
<evidence type="ECO:0000256" key="3">
    <source>
        <dbReference type="SAM" id="Phobius"/>
    </source>
</evidence>
<evidence type="ECO:0000313" key="5">
    <source>
        <dbReference type="Proteomes" id="UP000001745"/>
    </source>
</evidence>
<dbReference type="PANTHER" id="PTHR32385">
    <property type="entry name" value="MANNOSYL PHOSPHORYLINOSITOL CERAMIDE SYNTHASE"/>
    <property type="match status" value="1"/>
</dbReference>
<dbReference type="AlphaFoldDB" id="B8MT12"/>
<reference evidence="5" key="1">
    <citation type="journal article" date="2015" name="Genome Announc.">
        <title>Genome sequence of the AIDS-associated pathogen Penicillium marneffei (ATCC18224) and its near taxonomic relative Talaromyces stipitatus (ATCC10500).</title>
        <authorList>
            <person name="Nierman W.C."/>
            <person name="Fedorova-Abrams N.D."/>
            <person name="Andrianopoulos A."/>
        </authorList>
    </citation>
    <scope>NUCLEOTIDE SEQUENCE [LARGE SCALE GENOMIC DNA]</scope>
    <source>
        <strain evidence="5">ATCC 10500 / CBS 375.48 / QM 6759 / NRRL 1006</strain>
    </source>
</reference>
<dbReference type="GO" id="GO:0000030">
    <property type="term" value="F:mannosyltransferase activity"/>
    <property type="evidence" value="ECO:0007669"/>
    <property type="project" value="TreeGrafter"/>
</dbReference>